<comment type="caution">
    <text evidence="1">The sequence shown here is derived from an EMBL/GenBank/DDBJ whole genome shotgun (WGS) entry which is preliminary data.</text>
</comment>
<keyword evidence="2" id="KW-1185">Reference proteome</keyword>
<protein>
    <submittedName>
        <fullName evidence="1">Uncharacterized protein</fullName>
    </submittedName>
</protein>
<dbReference type="Proteomes" id="UP000306317">
    <property type="component" value="Unassembled WGS sequence"/>
</dbReference>
<dbReference type="EMBL" id="MWIO01000071">
    <property type="protein sequence ID" value="THD04812.1"/>
    <property type="molecule type" value="Genomic_DNA"/>
</dbReference>
<dbReference type="AlphaFoldDB" id="A0A4S3K947"/>
<name>A0A4S3K947_9GAMM</name>
<sequence length="75" mass="7844">MDAAAQVETEGRPECTFHALRGATHFAGPAHPWGGDGGTEAVAPEHLPTLQMQPQGGQLIIGNGFRDQLATGRLP</sequence>
<proteinExistence type="predicted"/>
<dbReference type="RefSeq" id="WP_136259932.1">
    <property type="nucleotide sequence ID" value="NZ_MWIO01000071.1"/>
</dbReference>
<gene>
    <name evidence="1" type="ORF">B1991_17235</name>
</gene>
<accession>A0A4S3K947</accession>
<evidence type="ECO:0000313" key="1">
    <source>
        <dbReference type="EMBL" id="THD04812.1"/>
    </source>
</evidence>
<organism evidence="1 2">
    <name type="scientific">Rhodanobacter lindaniclasticus</name>
    <dbReference type="NCBI Taxonomy" id="75310"/>
    <lineage>
        <taxon>Bacteria</taxon>
        <taxon>Pseudomonadati</taxon>
        <taxon>Pseudomonadota</taxon>
        <taxon>Gammaproteobacteria</taxon>
        <taxon>Lysobacterales</taxon>
        <taxon>Rhodanobacteraceae</taxon>
        <taxon>Rhodanobacter</taxon>
    </lineage>
</organism>
<reference evidence="1 2" key="1">
    <citation type="submission" date="2017-02" db="EMBL/GenBank/DDBJ databases">
        <title>Whole genome sequencing of Rhodanobacter lindaniclasticus DSM 17932.</title>
        <authorList>
            <person name="Kumar S."/>
            <person name="Patil P."/>
            <person name="Patil P.B."/>
        </authorList>
    </citation>
    <scope>NUCLEOTIDE SEQUENCE [LARGE SCALE GENOMIC DNA]</scope>
    <source>
        <strain evidence="1 2">DSM 17932</strain>
    </source>
</reference>
<evidence type="ECO:0000313" key="2">
    <source>
        <dbReference type="Proteomes" id="UP000306317"/>
    </source>
</evidence>